<dbReference type="PROSITE" id="PS51846">
    <property type="entry name" value="CNNM"/>
    <property type="match status" value="1"/>
</dbReference>
<dbReference type="EMBL" id="CAEZUO010000019">
    <property type="protein sequence ID" value="CAB4601271.1"/>
    <property type="molecule type" value="Genomic_DNA"/>
</dbReference>
<dbReference type="InterPro" id="IPR002550">
    <property type="entry name" value="CNNM"/>
</dbReference>
<feature type="domain" description="CNNM transmembrane" evidence="11">
    <location>
        <begin position="16"/>
        <end position="203"/>
    </location>
</feature>
<protein>
    <submittedName>
        <fullName evidence="12">Unannotated protein</fullName>
    </submittedName>
</protein>
<dbReference type="Pfam" id="PF03471">
    <property type="entry name" value="CorC_HlyC"/>
    <property type="match status" value="1"/>
</dbReference>
<dbReference type="InterPro" id="IPR016169">
    <property type="entry name" value="FAD-bd_PCMH_sub2"/>
</dbReference>
<dbReference type="CDD" id="cd04590">
    <property type="entry name" value="CBS_pair_CorC_HlyC_assoc"/>
    <property type="match status" value="1"/>
</dbReference>
<evidence type="ECO:0000259" key="11">
    <source>
        <dbReference type="PROSITE" id="PS51846"/>
    </source>
</evidence>
<dbReference type="GO" id="GO:0050660">
    <property type="term" value="F:flavin adenine dinucleotide binding"/>
    <property type="evidence" value="ECO:0007669"/>
    <property type="project" value="InterPro"/>
</dbReference>
<keyword evidence="3" id="KW-1003">Cell membrane</keyword>
<evidence type="ECO:0000256" key="5">
    <source>
        <dbReference type="ARBA" id="ARBA00022737"/>
    </source>
</evidence>
<gene>
    <name evidence="12" type="ORF">UFOPK1827_00618</name>
</gene>
<keyword evidence="5" id="KW-0677">Repeat</keyword>
<dbReference type="SUPFAM" id="SSF56176">
    <property type="entry name" value="FAD-binding/transporter-associated domain-like"/>
    <property type="match status" value="1"/>
</dbReference>
<dbReference type="PANTHER" id="PTHR22777:SF32">
    <property type="entry name" value="UPF0053 INNER MEMBRANE PROTEIN YFJD"/>
    <property type="match status" value="1"/>
</dbReference>
<feature type="domain" description="CBS" evidence="10">
    <location>
        <begin position="287"/>
        <end position="344"/>
    </location>
</feature>
<keyword evidence="8 9" id="KW-0472">Membrane</keyword>
<proteinExistence type="inferred from homology"/>
<evidence type="ECO:0000256" key="2">
    <source>
        <dbReference type="ARBA" id="ARBA00006337"/>
    </source>
</evidence>
<dbReference type="Pfam" id="PF01595">
    <property type="entry name" value="CNNM"/>
    <property type="match status" value="1"/>
</dbReference>
<dbReference type="PROSITE" id="PS51371">
    <property type="entry name" value="CBS"/>
    <property type="match status" value="2"/>
</dbReference>
<keyword evidence="7" id="KW-0129">CBS domain</keyword>
<reference evidence="12" key="1">
    <citation type="submission" date="2020-05" db="EMBL/GenBank/DDBJ databases">
        <authorList>
            <person name="Chiriac C."/>
            <person name="Salcher M."/>
            <person name="Ghai R."/>
            <person name="Kavagutti S V."/>
        </authorList>
    </citation>
    <scope>NUCLEOTIDE SEQUENCE</scope>
</reference>
<accession>A0A6J6GIY9</accession>
<dbReference type="FunFam" id="3.10.580.10:FF:000002">
    <property type="entry name" value="Magnesium/cobalt efflux protein CorC"/>
    <property type="match status" value="1"/>
</dbReference>
<evidence type="ECO:0000256" key="4">
    <source>
        <dbReference type="ARBA" id="ARBA00022692"/>
    </source>
</evidence>
<keyword evidence="6 9" id="KW-1133">Transmembrane helix</keyword>
<feature type="transmembrane region" description="Helical" evidence="9">
    <location>
        <begin position="103"/>
        <end position="123"/>
    </location>
</feature>
<dbReference type="AlphaFoldDB" id="A0A6J6GIY9"/>
<comment type="similarity">
    <text evidence="2">Belongs to the UPF0053 family.</text>
</comment>
<dbReference type="InterPro" id="IPR000644">
    <property type="entry name" value="CBS_dom"/>
</dbReference>
<evidence type="ECO:0000256" key="3">
    <source>
        <dbReference type="ARBA" id="ARBA00022475"/>
    </source>
</evidence>
<evidence type="ECO:0000256" key="7">
    <source>
        <dbReference type="ARBA" id="ARBA00023122"/>
    </source>
</evidence>
<evidence type="ECO:0000256" key="1">
    <source>
        <dbReference type="ARBA" id="ARBA00004651"/>
    </source>
</evidence>
<dbReference type="Gene3D" id="3.30.465.10">
    <property type="match status" value="1"/>
</dbReference>
<sequence>MGTNLTMGASVFAATFTSADGWMLFAIAILLATSIFLSLAETALTRMTVSKAQAISEMGGLGSKRILRLVAHPEEFLNVVLLVVLVCQLVQATLVGLVADNLFGPWGLVLATFVNVVVVFVVAEAIPKTWAVQHTERASRLAAPVVWWMTRFWPFKLIARALIGLTNVIIPGKGLKQGPFISEAEILALADQAVSADILEEEERELIEQVIEFGDTICREVMVPRPDMLALSNALSVAEVLEAALAAGRSRVPVYGEGIDDVTGIAYVKDLVRASRAGRDAVGVFRFARRAYFVPETKRISELLSEMKVRKAHMAIVIDEYGGTAGLVTLEDLIEELIGEIVDEFDHEDAMVERLPGGVLRVQARMSIDEVSSLVGADLPDGDWDTIGGLMFHLLGHVPFEGESATEGEFRLRAEQVKGRRIGMVRIERLPQ</sequence>
<feature type="domain" description="CBS" evidence="10">
    <location>
        <begin position="222"/>
        <end position="281"/>
    </location>
</feature>
<dbReference type="GO" id="GO:0005886">
    <property type="term" value="C:plasma membrane"/>
    <property type="evidence" value="ECO:0007669"/>
    <property type="project" value="UniProtKB-SubCell"/>
</dbReference>
<comment type="subcellular location">
    <subcellularLocation>
        <location evidence="1">Cell membrane</location>
        <topology evidence="1">Multi-pass membrane protein</topology>
    </subcellularLocation>
</comment>
<dbReference type="SMART" id="SM01091">
    <property type="entry name" value="CorC_HlyC"/>
    <property type="match status" value="1"/>
</dbReference>
<evidence type="ECO:0000259" key="10">
    <source>
        <dbReference type="PROSITE" id="PS51371"/>
    </source>
</evidence>
<dbReference type="InterPro" id="IPR036318">
    <property type="entry name" value="FAD-bd_PCMH-like_sf"/>
</dbReference>
<dbReference type="SUPFAM" id="SSF54631">
    <property type="entry name" value="CBS-domain pair"/>
    <property type="match status" value="1"/>
</dbReference>
<name>A0A6J6GIY9_9ZZZZ</name>
<feature type="transmembrane region" description="Helical" evidence="9">
    <location>
        <begin position="22"/>
        <end position="40"/>
    </location>
</feature>
<feature type="transmembrane region" description="Helical" evidence="9">
    <location>
        <begin position="76"/>
        <end position="97"/>
    </location>
</feature>
<dbReference type="Pfam" id="PF00571">
    <property type="entry name" value="CBS"/>
    <property type="match status" value="1"/>
</dbReference>
<keyword evidence="4 9" id="KW-0812">Transmembrane</keyword>
<evidence type="ECO:0000256" key="9">
    <source>
        <dbReference type="SAM" id="Phobius"/>
    </source>
</evidence>
<evidence type="ECO:0000313" key="12">
    <source>
        <dbReference type="EMBL" id="CAB4601271.1"/>
    </source>
</evidence>
<dbReference type="InterPro" id="IPR046342">
    <property type="entry name" value="CBS_dom_sf"/>
</dbReference>
<dbReference type="Gene3D" id="3.10.580.10">
    <property type="entry name" value="CBS-domain"/>
    <property type="match status" value="1"/>
</dbReference>
<dbReference type="PANTHER" id="PTHR22777">
    <property type="entry name" value="HEMOLYSIN-RELATED"/>
    <property type="match status" value="1"/>
</dbReference>
<dbReference type="InterPro" id="IPR044751">
    <property type="entry name" value="Ion_transp-like_CBS"/>
</dbReference>
<dbReference type="InterPro" id="IPR005170">
    <property type="entry name" value="Transptr-assoc_dom"/>
</dbReference>
<evidence type="ECO:0000256" key="6">
    <source>
        <dbReference type="ARBA" id="ARBA00022989"/>
    </source>
</evidence>
<organism evidence="12">
    <name type="scientific">freshwater metagenome</name>
    <dbReference type="NCBI Taxonomy" id="449393"/>
    <lineage>
        <taxon>unclassified sequences</taxon>
        <taxon>metagenomes</taxon>
        <taxon>ecological metagenomes</taxon>
    </lineage>
</organism>
<evidence type="ECO:0000256" key="8">
    <source>
        <dbReference type="ARBA" id="ARBA00023136"/>
    </source>
</evidence>